<evidence type="ECO:0000313" key="2">
    <source>
        <dbReference type="Proteomes" id="UP000265520"/>
    </source>
</evidence>
<feature type="non-terminal residue" evidence="1">
    <location>
        <position position="1"/>
    </location>
</feature>
<accession>A0A392W0M5</accession>
<organism evidence="1 2">
    <name type="scientific">Trifolium medium</name>
    <dbReference type="NCBI Taxonomy" id="97028"/>
    <lineage>
        <taxon>Eukaryota</taxon>
        <taxon>Viridiplantae</taxon>
        <taxon>Streptophyta</taxon>
        <taxon>Embryophyta</taxon>
        <taxon>Tracheophyta</taxon>
        <taxon>Spermatophyta</taxon>
        <taxon>Magnoliopsida</taxon>
        <taxon>eudicotyledons</taxon>
        <taxon>Gunneridae</taxon>
        <taxon>Pentapetalae</taxon>
        <taxon>rosids</taxon>
        <taxon>fabids</taxon>
        <taxon>Fabales</taxon>
        <taxon>Fabaceae</taxon>
        <taxon>Papilionoideae</taxon>
        <taxon>50 kb inversion clade</taxon>
        <taxon>NPAAA clade</taxon>
        <taxon>Hologalegina</taxon>
        <taxon>IRL clade</taxon>
        <taxon>Trifolieae</taxon>
        <taxon>Trifolium</taxon>
    </lineage>
</organism>
<comment type="caution">
    <text evidence="1">The sequence shown here is derived from an EMBL/GenBank/DDBJ whole genome shotgun (WGS) entry which is preliminary data.</text>
</comment>
<proteinExistence type="predicted"/>
<sequence length="61" mass="6536">YTKTMSNPIDSAATDEQITVSTPKVQPSDIVAHAVLITTVPPQTSTKTIAKSSVKKEKHSK</sequence>
<keyword evidence="2" id="KW-1185">Reference proteome</keyword>
<evidence type="ECO:0000313" key="1">
    <source>
        <dbReference type="EMBL" id="MCI93242.1"/>
    </source>
</evidence>
<reference evidence="1 2" key="1">
    <citation type="journal article" date="2018" name="Front. Plant Sci.">
        <title>Red Clover (Trifolium pratense) and Zigzag Clover (T. medium) - A Picture of Genomic Similarities and Differences.</title>
        <authorList>
            <person name="Dluhosova J."/>
            <person name="Istvanek J."/>
            <person name="Nedelnik J."/>
            <person name="Repkova J."/>
        </authorList>
    </citation>
    <scope>NUCLEOTIDE SEQUENCE [LARGE SCALE GENOMIC DNA]</scope>
    <source>
        <strain evidence="2">cv. 10/8</strain>
        <tissue evidence="1">Leaf</tissue>
    </source>
</reference>
<name>A0A392W0M5_9FABA</name>
<dbReference type="Proteomes" id="UP000265520">
    <property type="component" value="Unassembled WGS sequence"/>
</dbReference>
<feature type="non-terminal residue" evidence="1">
    <location>
        <position position="61"/>
    </location>
</feature>
<dbReference type="AlphaFoldDB" id="A0A392W0M5"/>
<dbReference type="EMBL" id="LXQA011323837">
    <property type="protein sequence ID" value="MCI93242.1"/>
    <property type="molecule type" value="Genomic_DNA"/>
</dbReference>
<protein>
    <submittedName>
        <fullName evidence="1">Uncharacterized protein</fullName>
    </submittedName>
</protein>